<evidence type="ECO:0000313" key="6">
    <source>
        <dbReference type="Proteomes" id="UP000765224"/>
    </source>
</evidence>
<dbReference type="Proteomes" id="UP000765224">
    <property type="component" value="Unassembled WGS sequence"/>
</dbReference>
<comment type="caution">
    <text evidence="5">The sequence shown here is derived from an EMBL/GenBank/DDBJ whole genome shotgun (WGS) entry which is preliminary data.</text>
</comment>
<dbReference type="PANTHER" id="PTHR46796">
    <property type="entry name" value="HTH-TYPE TRANSCRIPTIONAL ACTIVATOR RHAS-RELATED"/>
    <property type="match status" value="1"/>
</dbReference>
<proteinExistence type="predicted"/>
<protein>
    <submittedName>
        <fullName evidence="5">AraC family transcriptional regulator</fullName>
    </submittedName>
</protein>
<evidence type="ECO:0000256" key="2">
    <source>
        <dbReference type="ARBA" id="ARBA00023125"/>
    </source>
</evidence>
<evidence type="ECO:0000256" key="3">
    <source>
        <dbReference type="ARBA" id="ARBA00023163"/>
    </source>
</evidence>
<sequence>MTSSTHDPSANDWINIRRDRDTGIESVHAHFQGHAYEPHDHDEMLVGVTQQGVQRFSCHRSLHTSTPGRSILIEPGAVHDGHAPEPEGFTYAMLYLPQTWVAGMTDRLGLGDASALEAAFRSTLADDSQLSASIQQAFLAIHNEEGRLARDQSLDHLIGMLARHIYRPTPSGKADADFEMQRAREYLHAHLSDDIGLDELAMHSGIDRFRLTRQFKRAFGQTPHAYLVRLRLRAARILLASGQAPVDVAAAVGFADQSHLGLWFRRAYRLTPAGYQRQCTNLTDRETARLP</sequence>
<dbReference type="RefSeq" id="WP_217892099.1">
    <property type="nucleotide sequence ID" value="NZ_JAHSTS010000001.1"/>
</dbReference>
<keyword evidence="2" id="KW-0238">DNA-binding</keyword>
<keyword evidence="1" id="KW-0805">Transcription regulation</keyword>
<evidence type="ECO:0000256" key="1">
    <source>
        <dbReference type="ARBA" id="ARBA00023015"/>
    </source>
</evidence>
<feature type="domain" description="HTH araC/xylS-type" evidence="4">
    <location>
        <begin position="181"/>
        <end position="278"/>
    </location>
</feature>
<dbReference type="PROSITE" id="PS01124">
    <property type="entry name" value="HTH_ARAC_FAMILY_2"/>
    <property type="match status" value="1"/>
</dbReference>
<dbReference type="SMART" id="SM00342">
    <property type="entry name" value="HTH_ARAC"/>
    <property type="match status" value="1"/>
</dbReference>
<dbReference type="InterPro" id="IPR018060">
    <property type="entry name" value="HTH_AraC"/>
</dbReference>
<evidence type="ECO:0000313" key="5">
    <source>
        <dbReference type="EMBL" id="MBV4458503.1"/>
    </source>
</evidence>
<dbReference type="InterPro" id="IPR003313">
    <property type="entry name" value="AraC-bd"/>
</dbReference>
<keyword evidence="6" id="KW-1185">Reference proteome</keyword>
<dbReference type="InterPro" id="IPR050204">
    <property type="entry name" value="AraC_XylS_family_regulators"/>
</dbReference>
<dbReference type="EMBL" id="JAHSTS010000001">
    <property type="protein sequence ID" value="MBV4458503.1"/>
    <property type="molecule type" value="Genomic_DNA"/>
</dbReference>
<dbReference type="Pfam" id="PF12833">
    <property type="entry name" value="HTH_18"/>
    <property type="match status" value="1"/>
</dbReference>
<evidence type="ECO:0000259" key="4">
    <source>
        <dbReference type="PROSITE" id="PS01124"/>
    </source>
</evidence>
<gene>
    <name evidence="5" type="ORF">KVG96_11115</name>
</gene>
<reference evidence="5 6" key="1">
    <citation type="submission" date="2021-06" db="EMBL/GenBank/DDBJ databases">
        <title>Updating the genus Pseudomonas: Description of 43 new species and partition of the Pseudomonas putida group.</title>
        <authorList>
            <person name="Girard L."/>
            <person name="Lood C."/>
            <person name="Vandamme P."/>
            <person name="Rokni-Zadeh H."/>
            <person name="Van Noort V."/>
            <person name="Hofte M."/>
            <person name="Lavigne R."/>
            <person name="De Mot R."/>
        </authorList>
    </citation>
    <scope>NUCLEOTIDE SEQUENCE [LARGE SCALE GENOMIC DNA]</scope>
    <source>
        <strain evidence="5 6">COR58</strain>
    </source>
</reference>
<dbReference type="PANTHER" id="PTHR46796:SF2">
    <property type="entry name" value="TRANSCRIPTIONAL REGULATORY PROTEIN"/>
    <property type="match status" value="1"/>
</dbReference>
<keyword evidence="3" id="KW-0804">Transcription</keyword>
<name>A0ABS6PDF4_9PSED</name>
<accession>A0ABS6PDF4</accession>
<organism evidence="5 6">
    <name type="scientific">Pseudomonas ekonensis</name>
    <dbReference type="NCBI Taxonomy" id="2842353"/>
    <lineage>
        <taxon>Bacteria</taxon>
        <taxon>Pseudomonadati</taxon>
        <taxon>Pseudomonadota</taxon>
        <taxon>Gammaproteobacteria</taxon>
        <taxon>Pseudomonadales</taxon>
        <taxon>Pseudomonadaceae</taxon>
        <taxon>Pseudomonas</taxon>
    </lineage>
</organism>
<dbReference type="Pfam" id="PF02311">
    <property type="entry name" value="AraC_binding"/>
    <property type="match status" value="1"/>
</dbReference>